<evidence type="ECO:0000256" key="1">
    <source>
        <dbReference type="ARBA" id="ARBA00004123"/>
    </source>
</evidence>
<reference evidence="11" key="1">
    <citation type="journal article" date="2014" name="Genome Announc.">
        <title>Genome sequence of the pathogenic fungus Sporothrix schenckii (ATCC 58251).</title>
        <authorList>
            <person name="Cuomo C.A."/>
            <person name="Rodriguez-Del Valle N."/>
            <person name="Perez-Sanchez L."/>
            <person name="Abouelleil A."/>
            <person name="Goldberg J."/>
            <person name="Young S."/>
            <person name="Zeng Q."/>
            <person name="Birren B.W."/>
        </authorList>
    </citation>
    <scope>NUCLEOTIDE SEQUENCE [LARGE SCALE GENOMIC DNA]</scope>
    <source>
        <strain evidence="11">ATCC 58251 / de Perez 2211183</strain>
    </source>
</reference>
<evidence type="ECO:0000256" key="4">
    <source>
        <dbReference type="ARBA" id="ARBA00023163"/>
    </source>
</evidence>
<protein>
    <recommendedName>
        <fullName evidence="7">Enhancer of polycomb-like protein</fullName>
    </recommendedName>
</protein>
<gene>
    <name evidence="10" type="ORF">HMPREF1624_00646</name>
</gene>
<organism evidence="10 11">
    <name type="scientific">Sporothrix schenckii (strain ATCC 58251 / de Perez 2211183)</name>
    <name type="common">Rose-picker's disease fungus</name>
    <dbReference type="NCBI Taxonomy" id="1391915"/>
    <lineage>
        <taxon>Eukaryota</taxon>
        <taxon>Fungi</taxon>
        <taxon>Dikarya</taxon>
        <taxon>Ascomycota</taxon>
        <taxon>Pezizomycotina</taxon>
        <taxon>Sordariomycetes</taxon>
        <taxon>Sordariomycetidae</taxon>
        <taxon>Ophiostomatales</taxon>
        <taxon>Ophiostomataceae</taxon>
        <taxon>Sporothrix</taxon>
    </lineage>
</organism>
<sequence length="599" mass="68394">MATRKVRYKKLSIKTALPVLREDQVDPSEYEALTTETQIATGVEQGEENEYHLQVALQGTSSAAVKEIPVPPPMESDINYDALYARKFQQPVNYIRFSQTVEECIGCQYDMTEEDDEFLKGYNKKKPASQQLSEDDFEQIMEVFEDTASVATPFASVDKTIVPYDHMVGGLHELQLPKVMNHAKDIYEFWKSRRIDVGGPLHPSLKFETHQETDEMDPFVCFRRREVRQTRKTRARDLQSADKLKKLRRELEDGRQLVILSHEREVLKRDLLLTDRAVYEQRAKLKLMKVRLGIRTDDEDLVHQKVNPLPPTVPYSTHGRMSLTQLQPQKKKAPDLSVAQRNAAAAQVRAATRPDNRQPEMDLVLLADSLVERENELRADVIKRIENHRRWNENHVDLTSEPLKPLKDRNEGAGFRPATTQYLMTPPASETSQEDEPVPMELDEPESAAVFTFKGLSTPPYGQAQPPGHQFRRRIGRLNRLWIDRRRIMVTPPPEAPGQFESHSVDMEVDPTPDRWKYDHDDSEDEPDVYEVDPYSIQALKYRASLPFSLPYPLRRPDAQPNAGQRTNGVPPGARQTIQQRPHAAQPGAASAAQATASS</sequence>
<keyword evidence="11" id="KW-1185">Reference proteome</keyword>
<evidence type="ECO:0000256" key="3">
    <source>
        <dbReference type="ARBA" id="ARBA00023015"/>
    </source>
</evidence>
<keyword evidence="4 7" id="KW-0804">Transcription</keyword>
<name>U7Q3B1_SPOS1</name>
<feature type="compositionally biased region" description="Acidic residues" evidence="8">
    <location>
        <begin position="521"/>
        <end position="530"/>
    </location>
</feature>
<dbReference type="GO" id="GO:0005634">
    <property type="term" value="C:nucleus"/>
    <property type="evidence" value="ECO:0007669"/>
    <property type="project" value="UniProtKB-SubCell"/>
</dbReference>
<dbReference type="Pfam" id="PF10513">
    <property type="entry name" value="EPL1"/>
    <property type="match status" value="1"/>
</dbReference>
<keyword evidence="3 7" id="KW-0805">Transcription regulation</keyword>
<keyword evidence="5 7" id="KW-0539">Nucleus</keyword>
<evidence type="ECO:0000313" key="10">
    <source>
        <dbReference type="EMBL" id="ERT02348.1"/>
    </source>
</evidence>
<dbReference type="InterPro" id="IPR019542">
    <property type="entry name" value="Enhancer_polycomb-like_N"/>
</dbReference>
<comment type="similarity">
    <text evidence="2 7">Belongs to the enhancer of polycomb family.</text>
</comment>
<comment type="subcellular location">
    <subcellularLocation>
        <location evidence="1 7">Nucleus</location>
    </subcellularLocation>
</comment>
<dbReference type="HOGENOM" id="CLU_010580_1_0_1"/>
<evidence type="ECO:0000256" key="2">
    <source>
        <dbReference type="ARBA" id="ARBA00008035"/>
    </source>
</evidence>
<comment type="function">
    <text evidence="6">Component of the NuA4 histone acetyltransferase complex which is involved in transcriptional activation of selected genes principally by acetylation of nucleosomal histone H4 and H2A. The NuA4 complex is also involved in DNA repair. Involved in gene silencing by neighboring heterochromatin, blockage of the silencing spreading along the chromosome, and required for cell cycle progression through G2/M.</text>
</comment>
<dbReference type="eggNOG" id="KOG2261">
    <property type="taxonomic scope" value="Eukaryota"/>
</dbReference>
<dbReference type="InterPro" id="IPR024943">
    <property type="entry name" value="Enhancer_polycomb"/>
</dbReference>
<feature type="domain" description="Enhancer of polycomb-like N-terminal" evidence="9">
    <location>
        <begin position="7"/>
        <end position="146"/>
    </location>
</feature>
<evidence type="ECO:0000313" key="11">
    <source>
        <dbReference type="Proteomes" id="UP000018087"/>
    </source>
</evidence>
<evidence type="ECO:0000256" key="7">
    <source>
        <dbReference type="RuleBase" id="RU361124"/>
    </source>
</evidence>
<evidence type="ECO:0000256" key="5">
    <source>
        <dbReference type="ARBA" id="ARBA00023242"/>
    </source>
</evidence>
<dbReference type="PANTHER" id="PTHR14898">
    <property type="entry name" value="ENHANCER OF POLYCOMB"/>
    <property type="match status" value="1"/>
</dbReference>
<proteinExistence type="inferred from homology"/>
<accession>U7Q3B1</accession>
<dbReference type="OrthoDB" id="435275at2759"/>
<evidence type="ECO:0000256" key="6">
    <source>
        <dbReference type="ARBA" id="ARBA00025513"/>
    </source>
</evidence>
<dbReference type="STRING" id="1391915.U7Q3B1"/>
<feature type="region of interest" description="Disordered" evidence="8">
    <location>
        <begin position="550"/>
        <end position="599"/>
    </location>
</feature>
<dbReference type="GO" id="GO:0006357">
    <property type="term" value="P:regulation of transcription by RNA polymerase II"/>
    <property type="evidence" value="ECO:0007669"/>
    <property type="project" value="InterPro"/>
</dbReference>
<evidence type="ECO:0000256" key="8">
    <source>
        <dbReference type="SAM" id="MobiDB-lite"/>
    </source>
</evidence>
<evidence type="ECO:0000259" key="9">
    <source>
        <dbReference type="Pfam" id="PF10513"/>
    </source>
</evidence>
<dbReference type="AlphaFoldDB" id="U7Q3B1"/>
<dbReference type="Proteomes" id="UP000018087">
    <property type="component" value="Unassembled WGS sequence"/>
</dbReference>
<dbReference type="EMBL" id="KI440842">
    <property type="protein sequence ID" value="ERT02348.1"/>
    <property type="molecule type" value="Genomic_DNA"/>
</dbReference>
<feature type="region of interest" description="Disordered" evidence="8">
    <location>
        <begin position="493"/>
        <end position="530"/>
    </location>
</feature>
<feature type="compositionally biased region" description="Low complexity" evidence="8">
    <location>
        <begin position="584"/>
        <end position="599"/>
    </location>
</feature>
<dbReference type="GO" id="GO:0035267">
    <property type="term" value="C:NuA4 histone acetyltransferase complex"/>
    <property type="evidence" value="ECO:0007669"/>
    <property type="project" value="InterPro"/>
</dbReference>